<organism evidence="1 2">
    <name type="scientific">Papaver atlanticum</name>
    <dbReference type="NCBI Taxonomy" id="357466"/>
    <lineage>
        <taxon>Eukaryota</taxon>
        <taxon>Viridiplantae</taxon>
        <taxon>Streptophyta</taxon>
        <taxon>Embryophyta</taxon>
        <taxon>Tracheophyta</taxon>
        <taxon>Spermatophyta</taxon>
        <taxon>Magnoliopsida</taxon>
        <taxon>Ranunculales</taxon>
        <taxon>Papaveraceae</taxon>
        <taxon>Papaveroideae</taxon>
        <taxon>Papaver</taxon>
    </lineage>
</organism>
<evidence type="ECO:0000313" key="1">
    <source>
        <dbReference type="EMBL" id="KAI3857188.1"/>
    </source>
</evidence>
<name>A0AAD4S475_9MAGN</name>
<gene>
    <name evidence="1" type="ORF">MKW98_010602</name>
</gene>
<evidence type="ECO:0000313" key="2">
    <source>
        <dbReference type="Proteomes" id="UP001202328"/>
    </source>
</evidence>
<sequence length="92" mass="10774">MLDLLKWCKRFTELGFSFTGISLTIHECKSIYQKENQFDLYMLVNSMWGWQNLLPVLDSCKANKVQGWYMTSSGRLITSTSTQLLHKSFLDR</sequence>
<dbReference type="AlphaFoldDB" id="A0AAD4S475"/>
<dbReference type="EMBL" id="JAJJMB010014886">
    <property type="protein sequence ID" value="KAI3857188.1"/>
    <property type="molecule type" value="Genomic_DNA"/>
</dbReference>
<protein>
    <submittedName>
        <fullName evidence="1">Uncharacterized protein</fullName>
    </submittedName>
</protein>
<proteinExistence type="predicted"/>
<reference evidence="1" key="1">
    <citation type="submission" date="2022-04" db="EMBL/GenBank/DDBJ databases">
        <title>A functionally conserved STORR gene fusion in Papaver species that diverged 16.8 million years ago.</title>
        <authorList>
            <person name="Catania T."/>
        </authorList>
    </citation>
    <scope>NUCLEOTIDE SEQUENCE</scope>
    <source>
        <strain evidence="1">S-188037</strain>
    </source>
</reference>
<keyword evidence="2" id="KW-1185">Reference proteome</keyword>
<accession>A0AAD4S475</accession>
<comment type="caution">
    <text evidence="1">The sequence shown here is derived from an EMBL/GenBank/DDBJ whole genome shotgun (WGS) entry which is preliminary data.</text>
</comment>
<dbReference type="Proteomes" id="UP001202328">
    <property type="component" value="Unassembled WGS sequence"/>
</dbReference>